<feature type="transmembrane region" description="Helical" evidence="10">
    <location>
        <begin position="195"/>
        <end position="215"/>
    </location>
</feature>
<protein>
    <recommendedName>
        <fullName evidence="8">P-type Zn(2+) transporter</fullName>
        <ecNumber evidence="8">7.2.2.12</ecNumber>
    </recommendedName>
</protein>
<dbReference type="PANTHER" id="PTHR48085:SF5">
    <property type="entry name" value="CADMIUM_ZINC-TRANSPORTING ATPASE HMA4-RELATED"/>
    <property type="match status" value="1"/>
</dbReference>
<dbReference type="InterPro" id="IPR001757">
    <property type="entry name" value="P_typ_ATPase"/>
</dbReference>
<organism evidence="13 14">
    <name type="scientific">Piscinibacter gummiphilus</name>
    <dbReference type="NCBI Taxonomy" id="946333"/>
    <lineage>
        <taxon>Bacteria</taxon>
        <taxon>Pseudomonadati</taxon>
        <taxon>Pseudomonadota</taxon>
        <taxon>Betaproteobacteria</taxon>
        <taxon>Burkholderiales</taxon>
        <taxon>Sphaerotilaceae</taxon>
        <taxon>Piscinibacter</taxon>
    </lineage>
</organism>
<feature type="transmembrane region" description="Helical" evidence="10">
    <location>
        <begin position="439"/>
        <end position="458"/>
    </location>
</feature>
<feature type="region of interest" description="Disordered" evidence="11">
    <location>
        <begin position="834"/>
        <end position="854"/>
    </location>
</feature>
<keyword evidence="4 10" id="KW-0479">Metal-binding</keyword>
<dbReference type="SUPFAM" id="SSF81653">
    <property type="entry name" value="Calcium ATPase, transduction domain A"/>
    <property type="match status" value="1"/>
</dbReference>
<evidence type="ECO:0000256" key="7">
    <source>
        <dbReference type="ARBA" id="ARBA00023136"/>
    </source>
</evidence>
<dbReference type="EC" id="7.2.2.12" evidence="8"/>
<evidence type="ECO:0000256" key="6">
    <source>
        <dbReference type="ARBA" id="ARBA00022989"/>
    </source>
</evidence>
<dbReference type="InterPro" id="IPR044492">
    <property type="entry name" value="P_typ_ATPase_HD_dom"/>
</dbReference>
<dbReference type="Gene3D" id="2.70.150.10">
    <property type="entry name" value="Calcium-transporting ATPase, cytoplasmic transduction domain A"/>
    <property type="match status" value="1"/>
</dbReference>
<dbReference type="PRINTS" id="PR00119">
    <property type="entry name" value="CATATPASE"/>
</dbReference>
<dbReference type="InterPro" id="IPR027256">
    <property type="entry name" value="P-typ_ATPase_IB"/>
</dbReference>
<evidence type="ECO:0000256" key="4">
    <source>
        <dbReference type="ARBA" id="ARBA00022723"/>
    </source>
</evidence>
<evidence type="ECO:0000256" key="11">
    <source>
        <dbReference type="SAM" id="MobiDB-lite"/>
    </source>
</evidence>
<evidence type="ECO:0000256" key="10">
    <source>
        <dbReference type="RuleBase" id="RU362081"/>
    </source>
</evidence>
<dbReference type="InterPro" id="IPR051014">
    <property type="entry name" value="Cation_Transport_ATPase_IB"/>
</dbReference>
<feature type="transmembrane region" description="Helical" evidence="10">
    <location>
        <begin position="783"/>
        <end position="809"/>
    </location>
</feature>
<dbReference type="SFLD" id="SFLDS00003">
    <property type="entry name" value="Haloacid_Dehalogenase"/>
    <property type="match status" value="1"/>
</dbReference>
<dbReference type="Gene3D" id="3.30.70.100">
    <property type="match status" value="2"/>
</dbReference>
<dbReference type="InterPro" id="IPR023299">
    <property type="entry name" value="ATPase_P-typ_cyto_dom_N"/>
</dbReference>
<dbReference type="Gene3D" id="3.40.50.1000">
    <property type="entry name" value="HAD superfamily/HAD-like"/>
    <property type="match status" value="1"/>
</dbReference>
<dbReference type="Gene3D" id="3.40.1110.10">
    <property type="entry name" value="Calcium-transporting ATPase, cytoplasmic domain N"/>
    <property type="match status" value="1"/>
</dbReference>
<evidence type="ECO:0000256" key="1">
    <source>
        <dbReference type="ARBA" id="ARBA00004370"/>
    </source>
</evidence>
<feature type="domain" description="P-type ATPase A" evidence="12">
    <location>
        <begin position="304"/>
        <end position="419"/>
    </location>
</feature>
<comment type="catalytic activity">
    <reaction evidence="9">
        <text>Zn(2+)(in) + ATP + H2O = Zn(2+)(out) + ADP + phosphate + H(+)</text>
        <dbReference type="Rhea" id="RHEA:20621"/>
        <dbReference type="ChEBI" id="CHEBI:15377"/>
        <dbReference type="ChEBI" id="CHEBI:15378"/>
        <dbReference type="ChEBI" id="CHEBI:29105"/>
        <dbReference type="ChEBI" id="CHEBI:30616"/>
        <dbReference type="ChEBI" id="CHEBI:43474"/>
        <dbReference type="ChEBI" id="CHEBI:456216"/>
        <dbReference type="EC" id="7.2.2.12"/>
    </reaction>
</comment>
<accession>A0ABZ0D170</accession>
<dbReference type="InterPro" id="IPR036412">
    <property type="entry name" value="HAD-like_sf"/>
</dbReference>
<feature type="transmembrane region" description="Helical" evidence="10">
    <location>
        <begin position="470"/>
        <end position="494"/>
    </location>
</feature>
<reference evidence="13 14" key="1">
    <citation type="submission" date="2023-10" db="EMBL/GenBank/DDBJ databases">
        <title>Bacteria for the degradation of biodegradable plastic PBAT(Polybutylene adipate terephthalate).</title>
        <authorList>
            <person name="Weon H.-Y."/>
            <person name="Yeon J."/>
        </authorList>
    </citation>
    <scope>NUCLEOTIDE SEQUENCE [LARGE SCALE GENOMIC DNA]</scope>
    <source>
        <strain evidence="13 14">SBD 7-3</strain>
    </source>
</reference>
<keyword evidence="5" id="KW-1278">Translocase</keyword>
<keyword evidence="10" id="KW-0547">Nucleotide-binding</keyword>
<comment type="similarity">
    <text evidence="2 10">Belongs to the cation transport ATPase (P-type) (TC 3.A.3) family. Type IB subfamily.</text>
</comment>
<keyword evidence="3 10" id="KW-0812">Transmembrane</keyword>
<evidence type="ECO:0000259" key="12">
    <source>
        <dbReference type="Pfam" id="PF00122"/>
    </source>
</evidence>
<proteinExistence type="inferred from homology"/>
<evidence type="ECO:0000256" key="5">
    <source>
        <dbReference type="ARBA" id="ARBA00022967"/>
    </source>
</evidence>
<dbReference type="PANTHER" id="PTHR48085">
    <property type="entry name" value="CADMIUM/ZINC-TRANSPORTING ATPASE HMA2-RELATED"/>
    <property type="match status" value="1"/>
</dbReference>
<evidence type="ECO:0000313" key="14">
    <source>
        <dbReference type="Proteomes" id="UP001303946"/>
    </source>
</evidence>
<keyword evidence="7 10" id="KW-0472">Membrane</keyword>
<feature type="transmembrane region" description="Helical" evidence="10">
    <location>
        <begin position="221"/>
        <end position="239"/>
    </location>
</feature>
<keyword evidence="6 10" id="KW-1133">Transmembrane helix</keyword>
<gene>
    <name evidence="13" type="ORF">RXV79_06400</name>
</gene>
<keyword evidence="14" id="KW-1185">Reference proteome</keyword>
<dbReference type="SFLD" id="SFLDG00002">
    <property type="entry name" value="C1.7:_P-type_atpase_like"/>
    <property type="match status" value="1"/>
</dbReference>
<dbReference type="InterPro" id="IPR023298">
    <property type="entry name" value="ATPase_P-typ_TM_dom_sf"/>
</dbReference>
<dbReference type="NCBIfam" id="TIGR01494">
    <property type="entry name" value="ATPase_P-type"/>
    <property type="match status" value="3"/>
</dbReference>
<evidence type="ECO:0000256" key="2">
    <source>
        <dbReference type="ARBA" id="ARBA00006024"/>
    </source>
</evidence>
<dbReference type="InterPro" id="IPR023214">
    <property type="entry name" value="HAD_sf"/>
</dbReference>
<evidence type="ECO:0000256" key="3">
    <source>
        <dbReference type="ARBA" id="ARBA00022692"/>
    </source>
</evidence>
<name>A0ABZ0D170_9BURK</name>
<comment type="subcellular location">
    <subcellularLocation>
        <location evidence="10">Cell membrane</location>
    </subcellularLocation>
    <subcellularLocation>
        <location evidence="1">Membrane</location>
    </subcellularLocation>
</comment>
<dbReference type="Proteomes" id="UP001303946">
    <property type="component" value="Chromosome"/>
</dbReference>
<dbReference type="NCBIfam" id="TIGR01525">
    <property type="entry name" value="ATPase-IB_hvy"/>
    <property type="match status" value="1"/>
</dbReference>
<evidence type="ECO:0000256" key="9">
    <source>
        <dbReference type="ARBA" id="ARBA00047308"/>
    </source>
</evidence>
<dbReference type="InterPro" id="IPR059000">
    <property type="entry name" value="ATPase_P-type_domA"/>
</dbReference>
<keyword evidence="10" id="KW-1003">Cell membrane</keyword>
<dbReference type="RefSeq" id="WP_294371833.1">
    <property type="nucleotide sequence ID" value="NZ_CP136336.1"/>
</dbReference>
<dbReference type="PROSITE" id="PS00154">
    <property type="entry name" value="ATPASE_E1_E2"/>
    <property type="match status" value="1"/>
</dbReference>
<dbReference type="SUPFAM" id="SSF81665">
    <property type="entry name" value="Calcium ATPase, transmembrane domain M"/>
    <property type="match status" value="1"/>
</dbReference>
<evidence type="ECO:0000256" key="8">
    <source>
        <dbReference type="ARBA" id="ARBA00039097"/>
    </source>
</evidence>
<keyword evidence="10" id="KW-0067">ATP-binding</keyword>
<dbReference type="InterPro" id="IPR018303">
    <property type="entry name" value="ATPase_P-typ_P_site"/>
</dbReference>
<dbReference type="SFLD" id="SFLDF00027">
    <property type="entry name" value="p-type_atpase"/>
    <property type="match status" value="1"/>
</dbReference>
<sequence length="854" mass="89829">MTNKLSLDIPVVLPGVPDAADACVGRLIDELQGRAGIDKVHVRPGEGSSPAQLCIHYDPDVLPLARIREITQAAGAKITERFGHVQWQVEGIGHQRRAQTVIDSLRTLPGVLEAAASAAGVVHVEFDRERLTEQSLTSALARLGVTVVAGMVKTGSGDHAGHGEPGHRHETGEDHGQEHDHPHGHGGWLGPNTELIFALACGALLGIGFAVEKLLGDAPGWLPVACYILAYIFGGFYTLREALDNLRLKRFEIDTLMLVAAAGAAALGSWMEGALLLFLFSLGHALEHYAMGRAKRAIEALAALAPDTAMVRRDGQTVEIAVEELVVGDIVQVRPNERLPADGFLVNGSSSINQAPVTGESIPVDKRPVPDAAAARIRPDTVDAVSRAFAGTINGAGAIEIEVTRRSGDSALARVVRMVSEAETRKSPTQRFTDKFERIFVPAILALVVILLFAWVVVDEPFRDSFYRAMAVLVAASPCALAIATPSAVLSGIARAARGGVLIKGGAPLEELGSLSAMAFDKTGTLTEGRPRITDVVPIDGVTDEELLAVAVAVESLSDHPLAAAIARDGRERLGAKPPLVAADLENLIGRGVRARVDGETVWIGKAEMFGTDGVPPLSGAAQAAIDRLREAGRTSMVVRRGERDLGAIGLLDTPRTGARQALQQLRGLGITRMIMISGDHKNVARAVAAEVGLDEAWGDLMPEDKVQAIRKLREQTKVAMVGDGVNDAPAMANATVGIAMGAAGSDVALETADVALMADDLMHLPFAVGLSRHTRAVIRQNVVVSLGIVAVLVPATIMGLGIGVAVAVHEGSTLLVVFNALRLLAYRTPAASQRGHCTMPGARRRSPGDGGLA</sequence>
<dbReference type="CDD" id="cd07551">
    <property type="entry name" value="P-type_ATPase_HM_ZosA_PfeT-like"/>
    <property type="match status" value="1"/>
</dbReference>
<evidence type="ECO:0000313" key="13">
    <source>
        <dbReference type="EMBL" id="WOB10989.1"/>
    </source>
</evidence>
<dbReference type="Pfam" id="PF00702">
    <property type="entry name" value="Hydrolase"/>
    <property type="match status" value="1"/>
</dbReference>
<dbReference type="Pfam" id="PF00122">
    <property type="entry name" value="E1-E2_ATPase"/>
    <property type="match status" value="1"/>
</dbReference>
<dbReference type="InterPro" id="IPR008250">
    <property type="entry name" value="ATPase_P-typ_transduc_dom_A_sf"/>
</dbReference>
<dbReference type="EMBL" id="CP136336">
    <property type="protein sequence ID" value="WOB10989.1"/>
    <property type="molecule type" value="Genomic_DNA"/>
</dbReference>
<dbReference type="SUPFAM" id="SSF56784">
    <property type="entry name" value="HAD-like"/>
    <property type="match status" value="1"/>
</dbReference>
<feature type="region of interest" description="Disordered" evidence="11">
    <location>
        <begin position="154"/>
        <end position="185"/>
    </location>
</feature>
<feature type="compositionally biased region" description="Basic and acidic residues" evidence="11">
    <location>
        <begin position="159"/>
        <end position="183"/>
    </location>
</feature>